<name>A0AAU9RY84_THLAR</name>
<dbReference type="InterPro" id="IPR044974">
    <property type="entry name" value="Disease_R_plants"/>
</dbReference>
<protein>
    <recommendedName>
        <fullName evidence="1">ADP-ribosyl cyclase/cyclic ADP-ribose hydrolase</fullName>
        <ecNumber evidence="1">3.2.2.6</ecNumber>
    </recommendedName>
</protein>
<gene>
    <name evidence="9" type="ORF">TAV2_LOCUS9851</name>
</gene>
<feature type="region of interest" description="Disordered" evidence="6">
    <location>
        <begin position="1"/>
        <end position="26"/>
    </location>
</feature>
<organism evidence="9 10">
    <name type="scientific">Thlaspi arvense</name>
    <name type="common">Field penny-cress</name>
    <dbReference type="NCBI Taxonomy" id="13288"/>
    <lineage>
        <taxon>Eukaryota</taxon>
        <taxon>Viridiplantae</taxon>
        <taxon>Streptophyta</taxon>
        <taxon>Embryophyta</taxon>
        <taxon>Tracheophyta</taxon>
        <taxon>Spermatophyta</taxon>
        <taxon>Magnoliopsida</taxon>
        <taxon>eudicotyledons</taxon>
        <taxon>Gunneridae</taxon>
        <taxon>Pentapetalae</taxon>
        <taxon>rosids</taxon>
        <taxon>malvids</taxon>
        <taxon>Brassicales</taxon>
        <taxon>Brassicaceae</taxon>
        <taxon>Thlaspideae</taxon>
        <taxon>Thlaspi</taxon>
    </lineage>
</organism>
<dbReference type="InterPro" id="IPR032675">
    <property type="entry name" value="LRR_dom_sf"/>
</dbReference>
<dbReference type="EMBL" id="OU466859">
    <property type="protein sequence ID" value="CAH2051496.1"/>
    <property type="molecule type" value="Genomic_DNA"/>
</dbReference>
<evidence type="ECO:0000256" key="5">
    <source>
        <dbReference type="ARBA" id="ARBA00047304"/>
    </source>
</evidence>
<dbReference type="SUPFAM" id="SSF52058">
    <property type="entry name" value="L domain-like"/>
    <property type="match status" value="1"/>
</dbReference>
<keyword evidence="3" id="KW-0677">Repeat</keyword>
<sequence>MLRTNSSTCSSSISHNNNRVDSENQNELAGLNQRLEELKEKLDISRKETRIVGVFGMPGIGKTTLVKKLYDDWKHKFQRHVYMEKISNDSSTYGTPSLQRMLLKGLLNDTYSEISDEMTYGSVEGELLEKKVFLVLDDVSAKKQIQALLGNHKWIRKGSRIVIATRDRKCISQLEYTYAVPRLDLTDGLKQFSSYAFEDHKCPYPGNLRDLSTKFVDYARGNPLSLKILGPELLSKDEEHWSQRLDTLAHMPSPCIQDLLRVSYDELSELQKEAFLVVACFFRSGDEYYVRSLVDSGDPDSSDDDSASEIREIADKLLINISTGRVEMHDLLSTFAKKLCSSLPSENRHSYGNHVIWNLESFASLSNNKEMRSNNQRRKKDQPNLPKADRDSVKGISVDMSELIDKLTFDSDIFSDMCNLRYLKVYNSHCSRDCDDDCKLNLPEGLKWSMENLRYLYWLQFPLKKLPKAINPKNLIELNLPYSKITRLWKDTKDTSKLKWVDLSYSSELCEISELLGARNLKRLNLEGCTDLTTLPQGMQEMKSLVYLNLRGCTRLVYIPEMKLISLKTLILSYCKNLEQFPMISESLEALYLQCTAIKGIPTSVEDLQQLVLLNMKDCEALVNLPHCLGKLRALQELILSGCLKLEIFPESMENMKTIKILLLDGTSIKHMPMLMRRGLSGGYGLSSSLLSLCLSGNDLESLQDNISQLYHLKWLDLKNCKKLKSIPVLPPNLKCLDAHGCVSLEKVGSPLARLMGTGQIHCTFIFTNCKKLDQVAKSEIILYTRKKSHLMSDALNRYNGGFVLESLIGTCFPGCEVPPYFHYQAFGSILETKLPRRWCDSKLIGIALCAVILPPDYHHQCNRFLVKCTCEFETEDGPSISFTSIVRGWSVPGDEPRNIESAHVFIGYTSWLDINKRHVEDHGKGCIPSKASLNFQVITDGATEVAKCQVLKCGFTLVYTPNDIDGISLEKIGDIAPRKKERENDVESAYLNKPQRKDYDFWHQETVV</sequence>
<dbReference type="GO" id="GO:0061809">
    <property type="term" value="F:NAD+ nucleosidase activity, cyclic ADP-ribose generating"/>
    <property type="evidence" value="ECO:0007669"/>
    <property type="project" value="UniProtKB-EC"/>
</dbReference>
<dbReference type="InterPro" id="IPR042197">
    <property type="entry name" value="Apaf_helical"/>
</dbReference>
<evidence type="ECO:0000259" key="8">
    <source>
        <dbReference type="Pfam" id="PF20160"/>
    </source>
</evidence>
<dbReference type="Gene3D" id="3.80.10.10">
    <property type="entry name" value="Ribonuclease Inhibitor"/>
    <property type="match status" value="2"/>
</dbReference>
<dbReference type="Pfam" id="PF20160">
    <property type="entry name" value="C-JID"/>
    <property type="match status" value="1"/>
</dbReference>
<dbReference type="Gene3D" id="1.10.8.430">
    <property type="entry name" value="Helical domain of apoptotic protease-activating factors"/>
    <property type="match status" value="1"/>
</dbReference>
<evidence type="ECO:0000259" key="7">
    <source>
        <dbReference type="Pfam" id="PF00931"/>
    </source>
</evidence>
<feature type="domain" description="NB-ARC" evidence="7">
    <location>
        <begin position="33"/>
        <end position="198"/>
    </location>
</feature>
<dbReference type="InterPro" id="IPR027417">
    <property type="entry name" value="P-loop_NTPase"/>
</dbReference>
<dbReference type="FunFam" id="3.80.10.10:FF:000386">
    <property type="entry name" value="Disease resistance protein RPS4"/>
    <property type="match status" value="1"/>
</dbReference>
<evidence type="ECO:0000313" key="10">
    <source>
        <dbReference type="Proteomes" id="UP000836841"/>
    </source>
</evidence>
<reference evidence="9 10" key="1">
    <citation type="submission" date="2022-03" db="EMBL/GenBank/DDBJ databases">
        <authorList>
            <person name="Nunn A."/>
            <person name="Chopra R."/>
            <person name="Nunn A."/>
            <person name="Contreras Garrido A."/>
        </authorList>
    </citation>
    <scope>NUCLEOTIDE SEQUENCE [LARGE SCALE GENOMIC DNA]</scope>
</reference>
<dbReference type="Pfam" id="PF07725">
    <property type="entry name" value="LRR_3"/>
    <property type="match status" value="1"/>
</dbReference>
<evidence type="ECO:0000256" key="1">
    <source>
        <dbReference type="ARBA" id="ARBA00011982"/>
    </source>
</evidence>
<dbReference type="AlphaFoldDB" id="A0AAU9RY84"/>
<evidence type="ECO:0000256" key="2">
    <source>
        <dbReference type="ARBA" id="ARBA00022614"/>
    </source>
</evidence>
<evidence type="ECO:0000256" key="3">
    <source>
        <dbReference type="ARBA" id="ARBA00022737"/>
    </source>
</evidence>
<dbReference type="Pfam" id="PF00931">
    <property type="entry name" value="NB-ARC"/>
    <property type="match status" value="1"/>
</dbReference>
<feature type="region of interest" description="Disordered" evidence="6">
    <location>
        <begin position="370"/>
        <end position="391"/>
    </location>
</feature>
<dbReference type="PANTHER" id="PTHR11017:SF372">
    <property type="entry name" value="ADP-RIBOSYL CYCLASE_CYCLIC ADP-RIBOSE HYDROLASE"/>
    <property type="match status" value="1"/>
</dbReference>
<dbReference type="InterPro" id="IPR002182">
    <property type="entry name" value="NB-ARC"/>
</dbReference>
<keyword evidence="4" id="KW-0520">NAD</keyword>
<keyword evidence="10" id="KW-1185">Reference proteome</keyword>
<dbReference type="InterPro" id="IPR045344">
    <property type="entry name" value="C-JID"/>
</dbReference>
<comment type="catalytic activity">
    <reaction evidence="5">
        <text>NAD(+) + H2O = ADP-D-ribose + nicotinamide + H(+)</text>
        <dbReference type="Rhea" id="RHEA:16301"/>
        <dbReference type="ChEBI" id="CHEBI:15377"/>
        <dbReference type="ChEBI" id="CHEBI:15378"/>
        <dbReference type="ChEBI" id="CHEBI:17154"/>
        <dbReference type="ChEBI" id="CHEBI:57540"/>
        <dbReference type="ChEBI" id="CHEBI:57967"/>
        <dbReference type="EC" id="3.2.2.6"/>
    </reaction>
    <physiologicalReaction direction="left-to-right" evidence="5">
        <dbReference type="Rhea" id="RHEA:16302"/>
    </physiologicalReaction>
</comment>
<evidence type="ECO:0000256" key="6">
    <source>
        <dbReference type="SAM" id="MobiDB-lite"/>
    </source>
</evidence>
<proteinExistence type="predicted"/>
<dbReference type="InterPro" id="IPR011713">
    <property type="entry name" value="Leu-rich_rpt_3"/>
</dbReference>
<dbReference type="PANTHER" id="PTHR11017">
    <property type="entry name" value="LEUCINE-RICH REPEAT-CONTAINING PROTEIN"/>
    <property type="match status" value="1"/>
</dbReference>
<evidence type="ECO:0000256" key="4">
    <source>
        <dbReference type="ARBA" id="ARBA00023027"/>
    </source>
</evidence>
<accession>A0AAU9RY84</accession>
<dbReference type="EC" id="3.2.2.6" evidence="1"/>
<dbReference type="Gene3D" id="3.40.50.300">
    <property type="entry name" value="P-loop containing nucleotide triphosphate hydrolases"/>
    <property type="match status" value="1"/>
</dbReference>
<keyword evidence="2" id="KW-0433">Leucine-rich repeat</keyword>
<dbReference type="PRINTS" id="PR00364">
    <property type="entry name" value="DISEASERSIST"/>
</dbReference>
<dbReference type="GO" id="GO:0043531">
    <property type="term" value="F:ADP binding"/>
    <property type="evidence" value="ECO:0007669"/>
    <property type="project" value="InterPro"/>
</dbReference>
<feature type="domain" description="C-JID" evidence="8">
    <location>
        <begin position="813"/>
        <end position="961"/>
    </location>
</feature>
<feature type="compositionally biased region" description="Low complexity" evidence="6">
    <location>
        <begin position="1"/>
        <end position="17"/>
    </location>
</feature>
<dbReference type="SUPFAM" id="SSF52540">
    <property type="entry name" value="P-loop containing nucleoside triphosphate hydrolases"/>
    <property type="match status" value="1"/>
</dbReference>
<dbReference type="GO" id="GO:0006952">
    <property type="term" value="P:defense response"/>
    <property type="evidence" value="ECO:0007669"/>
    <property type="project" value="InterPro"/>
</dbReference>
<dbReference type="Proteomes" id="UP000836841">
    <property type="component" value="Chromosome 3"/>
</dbReference>
<evidence type="ECO:0000313" key="9">
    <source>
        <dbReference type="EMBL" id="CAH2051496.1"/>
    </source>
</evidence>